<sequence>MIILSFREQFVNIDGQWAYIGQPKKSNGYGVIFLGGSIAFVSNNSSDWHEDLNKKALFNSLLEEGYTIGYSNAHGANFGNDKALQDIKNLHKYMVKETGINFFVHLFAISMGGLLALRLMRNVDFVQSVAFSQPLLNVKEQRKYENDYIKRNNLDMDDPMGHAIALSHEIDYSTVDAYIDKTFALEKLALAPIPCKIWHGTGDENVPVEINALPFVELRIKHKLQIALEVAPGVGHDKNGACYSDHKGIIQFFHQNEK</sequence>
<evidence type="ECO:0000313" key="2">
    <source>
        <dbReference type="Proteomes" id="UP000029267"/>
    </source>
</evidence>
<reference evidence="1 2" key="1">
    <citation type="journal article" date="2014" name="Genome Announc.">
        <title>Draft Genome Sequence of Geobacillus icigianus Strain G1w1T Isolated from Hot Springs in the Valley of Geysers, Kamchatka (Russian Federation).</title>
        <authorList>
            <person name="Bryanskaya A.V."/>
            <person name="Rozanov A.S."/>
            <person name="Logacheva M.D."/>
            <person name="Kotenko A.V."/>
            <person name="Peltek S.E."/>
        </authorList>
    </citation>
    <scope>NUCLEOTIDE SEQUENCE [LARGE SCALE GENOMIC DNA]</scope>
    <source>
        <strain evidence="1 2">G1w1</strain>
    </source>
</reference>
<accession>A0ABU6BLI2</accession>
<dbReference type="Proteomes" id="UP000029267">
    <property type="component" value="Unassembled WGS sequence"/>
</dbReference>
<protein>
    <recommendedName>
        <fullName evidence="3">Alpha/beta hydrolase</fullName>
    </recommendedName>
</protein>
<dbReference type="SUPFAM" id="SSF53474">
    <property type="entry name" value="alpha/beta-Hydrolases"/>
    <property type="match status" value="1"/>
</dbReference>
<evidence type="ECO:0008006" key="3">
    <source>
        <dbReference type="Google" id="ProtNLM"/>
    </source>
</evidence>
<dbReference type="InterPro" id="IPR029058">
    <property type="entry name" value="AB_hydrolase_fold"/>
</dbReference>
<keyword evidence="2" id="KW-1185">Reference proteome</keyword>
<proteinExistence type="predicted"/>
<dbReference type="RefSeq" id="WP_324699563.1">
    <property type="nucleotide sequence ID" value="NZ_JPYA02000008.1"/>
</dbReference>
<organism evidence="1 2">
    <name type="scientific">Geobacillus icigianus</name>
    <dbReference type="NCBI Taxonomy" id="1430331"/>
    <lineage>
        <taxon>Bacteria</taxon>
        <taxon>Bacillati</taxon>
        <taxon>Bacillota</taxon>
        <taxon>Bacilli</taxon>
        <taxon>Bacillales</taxon>
        <taxon>Anoxybacillaceae</taxon>
        <taxon>Geobacillus</taxon>
    </lineage>
</organism>
<evidence type="ECO:0000313" key="1">
    <source>
        <dbReference type="EMBL" id="MEB3752707.1"/>
    </source>
</evidence>
<dbReference type="EMBL" id="JPYA02000008">
    <property type="protein sequence ID" value="MEB3752707.1"/>
    <property type="molecule type" value="Genomic_DNA"/>
</dbReference>
<gene>
    <name evidence="1" type="ORF">EP10_003645</name>
</gene>
<name>A0ABU6BLI2_9BACL</name>
<comment type="caution">
    <text evidence="1">The sequence shown here is derived from an EMBL/GenBank/DDBJ whole genome shotgun (WGS) entry which is preliminary data.</text>
</comment>
<dbReference type="Gene3D" id="3.40.50.1820">
    <property type="entry name" value="alpha/beta hydrolase"/>
    <property type="match status" value="1"/>
</dbReference>